<feature type="domain" description="Shikimate dehydrogenase substrate binding N-terminal" evidence="10">
    <location>
        <begin position="14"/>
        <end position="95"/>
    </location>
</feature>
<feature type="binding site" evidence="8">
    <location>
        <position position="222"/>
    </location>
    <ligand>
        <name>NADP(+)</name>
        <dbReference type="ChEBI" id="CHEBI:58349"/>
    </ligand>
</feature>
<evidence type="ECO:0000256" key="5">
    <source>
        <dbReference type="ARBA" id="ARBA00023002"/>
    </source>
</evidence>
<dbReference type="InterPro" id="IPR022893">
    <property type="entry name" value="Shikimate_DH_fam"/>
</dbReference>
<feature type="binding site" evidence="8">
    <location>
        <position position="108"/>
    </location>
    <ligand>
        <name>shikimate</name>
        <dbReference type="ChEBI" id="CHEBI:36208"/>
    </ligand>
</feature>
<reference evidence="11 12" key="1">
    <citation type="submission" date="2021-01" db="EMBL/GenBank/DDBJ databases">
        <title>Genomic Encyclopedia of Type Strains, Phase IV (KMG-IV): sequencing the most valuable type-strain genomes for metagenomic binning, comparative biology and taxonomic classification.</title>
        <authorList>
            <person name="Goeker M."/>
        </authorList>
    </citation>
    <scope>NUCLEOTIDE SEQUENCE [LARGE SCALE GENOMIC DNA]</scope>
    <source>
        <strain evidence="11 12">DSM 25890</strain>
    </source>
</reference>
<comment type="function">
    <text evidence="8">Involved in the biosynthesis of the chorismate, which leads to the biosynthesis of aromatic amino acids. Catalyzes the reversible NADPH linked reduction of 3-dehydroshikimate (DHSA) to yield shikimate (SA).</text>
</comment>
<comment type="pathway">
    <text evidence="1 8">Metabolic intermediate biosynthesis; chorismate biosynthesis; chorismate from D-erythrose 4-phosphate and phosphoenolpyruvate: step 4/7.</text>
</comment>
<dbReference type="SUPFAM" id="SSF53223">
    <property type="entry name" value="Aminoacid dehydrogenase-like, N-terminal domain"/>
    <property type="match status" value="1"/>
</dbReference>
<feature type="binding site" evidence="8">
    <location>
        <position position="245"/>
    </location>
    <ligand>
        <name>NADP(+)</name>
        <dbReference type="ChEBI" id="CHEBI:58349"/>
    </ligand>
</feature>
<feature type="binding site" evidence="8">
    <location>
        <begin position="22"/>
        <end position="24"/>
    </location>
    <ligand>
        <name>shikimate</name>
        <dbReference type="ChEBI" id="CHEBI:36208"/>
    </ligand>
</feature>
<dbReference type="PANTHER" id="PTHR21089">
    <property type="entry name" value="SHIKIMATE DEHYDROGENASE"/>
    <property type="match status" value="1"/>
</dbReference>
<evidence type="ECO:0000313" key="11">
    <source>
        <dbReference type="EMBL" id="MBM7613735.1"/>
    </source>
</evidence>
<name>A0ABS2NLD4_9FIRM</name>
<evidence type="ECO:0000256" key="6">
    <source>
        <dbReference type="ARBA" id="ARBA00023141"/>
    </source>
</evidence>
<dbReference type="Pfam" id="PF01488">
    <property type="entry name" value="Shikimate_DH"/>
    <property type="match status" value="1"/>
</dbReference>
<feature type="active site" description="Proton acceptor" evidence="8">
    <location>
        <position position="72"/>
    </location>
</feature>
<evidence type="ECO:0000256" key="1">
    <source>
        <dbReference type="ARBA" id="ARBA00004871"/>
    </source>
</evidence>
<dbReference type="PANTHER" id="PTHR21089:SF1">
    <property type="entry name" value="BIFUNCTIONAL 3-DEHYDROQUINATE DEHYDRATASE_SHIKIMATE DEHYDROGENASE, CHLOROPLASTIC"/>
    <property type="match status" value="1"/>
</dbReference>
<sequence length="281" mass="30986">MDRLITGKTKLYAVIGDPISHSISPEIHNRIFKELDIDGNYISLRIPSNELRESMGLLRNNFKGFNVTIPHKEAIIPLLDELDERAKIYGAVNTVKIEDGKLKGYNTDGYGFVKSLEDLKIPLEDKSVMVLGAGGAARVIAYELLVKGCDVTIANRNLEKAKNLKGNLMEATGKESKVVSLGNIAGAYQIIVNTTPVGMSATADQMPITEDIIKKAEIVYDLIYNPNPTKLLKVAKQYNCRVINGLTMLFYQAVKAEEIWLGNSISDLLASKVLTVMTKNK</sequence>
<dbReference type="Gene3D" id="3.40.50.10860">
    <property type="entry name" value="Leucine Dehydrogenase, chain A, domain 1"/>
    <property type="match status" value="1"/>
</dbReference>
<dbReference type="InterPro" id="IPR036291">
    <property type="entry name" value="NAD(P)-bd_dom_sf"/>
</dbReference>
<evidence type="ECO:0000313" key="12">
    <source>
        <dbReference type="Proteomes" id="UP001314796"/>
    </source>
</evidence>
<dbReference type="NCBIfam" id="TIGR00507">
    <property type="entry name" value="aroE"/>
    <property type="match status" value="1"/>
</dbReference>
<dbReference type="EC" id="1.1.1.25" evidence="2 8"/>
<dbReference type="Pfam" id="PF08501">
    <property type="entry name" value="Shikimate_dh_N"/>
    <property type="match status" value="1"/>
</dbReference>
<gene>
    <name evidence="8" type="primary">aroE</name>
    <name evidence="11" type="ORF">JOC73_000243</name>
</gene>
<proteinExistence type="inferred from homology"/>
<dbReference type="Gene3D" id="3.40.50.720">
    <property type="entry name" value="NAD(P)-binding Rossmann-like Domain"/>
    <property type="match status" value="1"/>
</dbReference>
<keyword evidence="5 8" id="KW-0560">Oxidoreductase</keyword>
<feature type="binding site" evidence="8">
    <location>
        <position position="68"/>
    </location>
    <ligand>
        <name>shikimate</name>
        <dbReference type="ChEBI" id="CHEBI:36208"/>
    </ligand>
</feature>
<keyword evidence="3 8" id="KW-0028">Amino-acid biosynthesis</keyword>
<evidence type="ECO:0000256" key="4">
    <source>
        <dbReference type="ARBA" id="ARBA00022857"/>
    </source>
</evidence>
<keyword evidence="12" id="KW-1185">Reference proteome</keyword>
<evidence type="ECO:0000256" key="3">
    <source>
        <dbReference type="ARBA" id="ARBA00022605"/>
    </source>
</evidence>
<comment type="similarity">
    <text evidence="8">Belongs to the shikimate dehydrogenase family.</text>
</comment>
<dbReference type="InterPro" id="IPR046346">
    <property type="entry name" value="Aminoacid_DH-like_N_sf"/>
</dbReference>
<organism evidence="11 12">
    <name type="scientific">Alkaliphilus hydrothermalis</name>
    <dbReference type="NCBI Taxonomy" id="1482730"/>
    <lineage>
        <taxon>Bacteria</taxon>
        <taxon>Bacillati</taxon>
        <taxon>Bacillota</taxon>
        <taxon>Clostridia</taxon>
        <taxon>Peptostreptococcales</taxon>
        <taxon>Natronincolaceae</taxon>
        <taxon>Alkaliphilus</taxon>
    </lineage>
</organism>
<dbReference type="Proteomes" id="UP001314796">
    <property type="component" value="Unassembled WGS sequence"/>
</dbReference>
<feature type="binding site" evidence="8">
    <location>
        <position position="224"/>
    </location>
    <ligand>
        <name>shikimate</name>
        <dbReference type="ChEBI" id="CHEBI:36208"/>
    </ligand>
</feature>
<keyword evidence="4 8" id="KW-0521">NADP</keyword>
<accession>A0ABS2NLD4</accession>
<dbReference type="RefSeq" id="WP_204400010.1">
    <property type="nucleotide sequence ID" value="NZ_JAFBEE010000001.1"/>
</dbReference>
<dbReference type="SUPFAM" id="SSF51735">
    <property type="entry name" value="NAD(P)-binding Rossmann-fold domains"/>
    <property type="match status" value="1"/>
</dbReference>
<evidence type="ECO:0000259" key="10">
    <source>
        <dbReference type="Pfam" id="PF08501"/>
    </source>
</evidence>
<feature type="binding site" evidence="8">
    <location>
        <position position="252"/>
    </location>
    <ligand>
        <name>shikimate</name>
        <dbReference type="ChEBI" id="CHEBI:36208"/>
    </ligand>
</feature>
<dbReference type="CDD" id="cd01065">
    <property type="entry name" value="NAD_bind_Shikimate_DH"/>
    <property type="match status" value="1"/>
</dbReference>
<dbReference type="EMBL" id="JAFBEE010000001">
    <property type="protein sequence ID" value="MBM7613735.1"/>
    <property type="molecule type" value="Genomic_DNA"/>
</dbReference>
<feature type="domain" description="Quinate/shikimate 5-dehydrogenase/glutamyl-tRNA reductase" evidence="9">
    <location>
        <begin position="123"/>
        <end position="195"/>
    </location>
</feature>
<comment type="caution">
    <text evidence="11">The sequence shown here is derived from an EMBL/GenBank/DDBJ whole genome shotgun (WGS) entry which is preliminary data.</text>
</comment>
<evidence type="ECO:0000259" key="9">
    <source>
        <dbReference type="Pfam" id="PF01488"/>
    </source>
</evidence>
<protein>
    <recommendedName>
        <fullName evidence="2 8">Shikimate dehydrogenase (NADP(+))</fullName>
        <shortName evidence="8">SDH</shortName>
        <ecNumber evidence="2 8">1.1.1.25</ecNumber>
    </recommendedName>
</protein>
<dbReference type="InterPro" id="IPR011342">
    <property type="entry name" value="Shikimate_DH"/>
</dbReference>
<dbReference type="InterPro" id="IPR013708">
    <property type="entry name" value="Shikimate_DH-bd_N"/>
</dbReference>
<keyword evidence="6 8" id="KW-0057">Aromatic amino acid biosynthesis</keyword>
<comment type="subunit">
    <text evidence="8">Homodimer.</text>
</comment>
<feature type="binding site" evidence="8">
    <location>
        <begin position="132"/>
        <end position="136"/>
    </location>
    <ligand>
        <name>NADP(+)</name>
        <dbReference type="ChEBI" id="CHEBI:58349"/>
    </ligand>
</feature>
<comment type="catalytic activity">
    <reaction evidence="7 8">
        <text>shikimate + NADP(+) = 3-dehydroshikimate + NADPH + H(+)</text>
        <dbReference type="Rhea" id="RHEA:17737"/>
        <dbReference type="ChEBI" id="CHEBI:15378"/>
        <dbReference type="ChEBI" id="CHEBI:16630"/>
        <dbReference type="ChEBI" id="CHEBI:36208"/>
        <dbReference type="ChEBI" id="CHEBI:57783"/>
        <dbReference type="ChEBI" id="CHEBI:58349"/>
        <dbReference type="EC" id="1.1.1.25"/>
    </reaction>
</comment>
<evidence type="ECO:0000256" key="8">
    <source>
        <dbReference type="HAMAP-Rule" id="MF_00222"/>
    </source>
</evidence>
<dbReference type="InterPro" id="IPR006151">
    <property type="entry name" value="Shikm_DH/Glu-tRNA_Rdtase"/>
</dbReference>
<evidence type="ECO:0000256" key="2">
    <source>
        <dbReference type="ARBA" id="ARBA00012962"/>
    </source>
</evidence>
<evidence type="ECO:0000256" key="7">
    <source>
        <dbReference type="ARBA" id="ARBA00049442"/>
    </source>
</evidence>
<dbReference type="HAMAP" id="MF_00222">
    <property type="entry name" value="Shikimate_DH_AroE"/>
    <property type="match status" value="1"/>
</dbReference>
<comment type="caution">
    <text evidence="8">Lacks conserved residue(s) required for the propagation of feature annotation.</text>
</comment>
<feature type="binding site" evidence="8">
    <location>
        <position position="84"/>
    </location>
    <ligand>
        <name>NADP(+)</name>
        <dbReference type="ChEBI" id="CHEBI:58349"/>
    </ligand>
</feature>
<feature type="binding site" evidence="8">
    <location>
        <position position="93"/>
    </location>
    <ligand>
        <name>shikimate</name>
        <dbReference type="ChEBI" id="CHEBI:36208"/>
    </ligand>
</feature>
<dbReference type="GO" id="GO:0004764">
    <property type="term" value="F:shikimate 3-dehydrogenase (NADP+) activity"/>
    <property type="evidence" value="ECO:0007669"/>
    <property type="project" value="UniProtKB-EC"/>
</dbReference>